<proteinExistence type="predicted"/>
<dbReference type="EMBL" id="JAAMPC010000011">
    <property type="protein sequence ID" value="KAG2282783.1"/>
    <property type="molecule type" value="Genomic_DNA"/>
</dbReference>
<comment type="caution">
    <text evidence="1">The sequence shown here is derived from an EMBL/GenBank/DDBJ whole genome shotgun (WGS) entry which is preliminary data.</text>
</comment>
<gene>
    <name evidence="1" type="ORF">Bca52824_054003</name>
</gene>
<organism evidence="1 2">
    <name type="scientific">Brassica carinata</name>
    <name type="common">Ethiopian mustard</name>
    <name type="synonym">Abyssinian cabbage</name>
    <dbReference type="NCBI Taxonomy" id="52824"/>
    <lineage>
        <taxon>Eukaryota</taxon>
        <taxon>Viridiplantae</taxon>
        <taxon>Streptophyta</taxon>
        <taxon>Embryophyta</taxon>
        <taxon>Tracheophyta</taxon>
        <taxon>Spermatophyta</taxon>
        <taxon>Magnoliopsida</taxon>
        <taxon>eudicotyledons</taxon>
        <taxon>Gunneridae</taxon>
        <taxon>Pentapetalae</taxon>
        <taxon>rosids</taxon>
        <taxon>malvids</taxon>
        <taxon>Brassicales</taxon>
        <taxon>Brassicaceae</taxon>
        <taxon>Brassiceae</taxon>
        <taxon>Brassica</taxon>
    </lineage>
</organism>
<keyword evidence="2" id="KW-1185">Reference proteome</keyword>
<reference evidence="1 2" key="1">
    <citation type="submission" date="2020-02" db="EMBL/GenBank/DDBJ databases">
        <authorList>
            <person name="Ma Q."/>
            <person name="Huang Y."/>
            <person name="Song X."/>
            <person name="Pei D."/>
        </authorList>
    </citation>
    <scope>NUCLEOTIDE SEQUENCE [LARGE SCALE GENOMIC DNA]</scope>
    <source>
        <strain evidence="1">Sxm20200214</strain>
        <tissue evidence="1">Leaf</tissue>
    </source>
</reference>
<accession>A0A8X7R9Z2</accession>
<name>A0A8X7R9Z2_BRACI</name>
<dbReference type="OrthoDB" id="10516021at2759"/>
<dbReference type="AlphaFoldDB" id="A0A8X7R9Z2"/>
<evidence type="ECO:0000313" key="1">
    <source>
        <dbReference type="EMBL" id="KAG2282783.1"/>
    </source>
</evidence>
<protein>
    <submittedName>
        <fullName evidence="1">Uncharacterized protein</fullName>
    </submittedName>
</protein>
<sequence length="114" mass="13080">MGEPHSAFYGRHSMTRRLFLNLLCHRGISGYMARKSGRGRAAVFLALGQGSFRRKTPMEFDEYSKAFYPPSYQYFQELVVWLLQLLEFAKVVNPAGRCCALLEDLLSFSYVAEL</sequence>
<dbReference type="Proteomes" id="UP000886595">
    <property type="component" value="Unassembled WGS sequence"/>
</dbReference>
<evidence type="ECO:0000313" key="2">
    <source>
        <dbReference type="Proteomes" id="UP000886595"/>
    </source>
</evidence>